<keyword evidence="2" id="KW-1185">Reference proteome</keyword>
<dbReference type="RefSeq" id="WP_079490617.1">
    <property type="nucleotide sequence ID" value="NZ_FUZT01000003.1"/>
</dbReference>
<dbReference type="Proteomes" id="UP000190285">
    <property type="component" value="Unassembled WGS sequence"/>
</dbReference>
<evidence type="ECO:0000313" key="1">
    <source>
        <dbReference type="EMBL" id="SKC57550.1"/>
    </source>
</evidence>
<evidence type="ECO:0000313" key="2">
    <source>
        <dbReference type="Proteomes" id="UP000190285"/>
    </source>
</evidence>
<protein>
    <submittedName>
        <fullName evidence="1">Uncharacterized protein</fullName>
    </submittedName>
</protein>
<accession>A0A1T5K1X0</accession>
<name>A0A1T5K1X0_9FIRM</name>
<proteinExistence type="predicted"/>
<dbReference type="AlphaFoldDB" id="A0A1T5K1X0"/>
<organism evidence="1 2">
    <name type="scientific">Maledivibacter halophilus</name>
    <dbReference type="NCBI Taxonomy" id="36842"/>
    <lineage>
        <taxon>Bacteria</taxon>
        <taxon>Bacillati</taxon>
        <taxon>Bacillota</taxon>
        <taxon>Clostridia</taxon>
        <taxon>Peptostreptococcales</taxon>
        <taxon>Caminicellaceae</taxon>
        <taxon>Maledivibacter</taxon>
    </lineage>
</organism>
<dbReference type="EMBL" id="FUZT01000003">
    <property type="protein sequence ID" value="SKC57550.1"/>
    <property type="molecule type" value="Genomic_DNA"/>
</dbReference>
<sequence>MGLKTYTMTNPNTYEWLDWVNDEGAKALVDINILNRGFNSSRIIIALASKNRNMLKAPSNFQAIKVGDHGHGRRAAAVIGSGINGAVDVRVKKPGLEGNEYTIEVITTPLTDQPLTANIIGEESKDLRIILATNSDGLLDDEANKASLVATAIENIQISGEQNFVAEASGTGEEPLTIEEIKKLFHGGVEGKDYAYKVTALDDSGETLASEIVILTDCHPSMNDEYYINLSWSPVIGARGYKVYGRIENSEVALAELDANTTSYDDVMRDYLGENPPWANTTGLKSRIWEGELNARFIFEIIGRKLLLDENTKLIAQVTEKDIDFTAFGADA</sequence>
<dbReference type="OrthoDB" id="1432909at2"/>
<gene>
    <name evidence="1" type="ORF">SAMN02194393_01547</name>
</gene>
<reference evidence="1 2" key="1">
    <citation type="submission" date="2017-02" db="EMBL/GenBank/DDBJ databases">
        <authorList>
            <person name="Peterson S.W."/>
        </authorList>
    </citation>
    <scope>NUCLEOTIDE SEQUENCE [LARGE SCALE GENOMIC DNA]</scope>
    <source>
        <strain evidence="1 2">M1</strain>
    </source>
</reference>
<dbReference type="STRING" id="36842.SAMN02194393_01547"/>